<keyword evidence="1" id="KW-0812">Transmembrane</keyword>
<dbReference type="RefSeq" id="WP_262070476.1">
    <property type="nucleotide sequence ID" value="NZ_JAMXOC010000078.1"/>
</dbReference>
<dbReference type="EMBL" id="JAMZFV010000078">
    <property type="protein sequence ID" value="MCP1111626.1"/>
    <property type="molecule type" value="Genomic_DNA"/>
</dbReference>
<reference evidence="2 3" key="1">
    <citation type="journal article" date="2022" name="Genome Biol. Evol.">
        <title>Host diet, physiology and behaviors set the stage for Lachnospiraceae cladogenesis.</title>
        <authorList>
            <person name="Vera-Ponce De Leon A."/>
            <person name="Schneider M."/>
            <person name="Jahnes B.C."/>
            <person name="Sadowski V."/>
            <person name="Camuy-Velez L.A."/>
            <person name="Duan J."/>
            <person name="Sabree Z.L."/>
        </authorList>
    </citation>
    <scope>NUCLEOTIDE SEQUENCE [LARGE SCALE GENOMIC DNA]</scope>
    <source>
        <strain evidence="2 3">PAL227</strain>
    </source>
</reference>
<protein>
    <submittedName>
        <fullName evidence="2">Uncharacterized protein</fullName>
    </submittedName>
</protein>
<name>A0ABT1ELP8_9FIRM</name>
<sequence length="245" mass="27838">MSDVSDTMQIVSLAGHGAFILGKVSVQVIQFFMQLALTKRQQRMRLKYGEMTLEKLMEKQALTGDQAVVFQVKVKSDSELDSVKEELTKRGITFSQLFDFDKTDDFIQFYSGASDSPKLNAYFKAHAELMAGAIKMEDYFKTATEKDVQAVKEEVVGALKAKKKTNVPTALKHLVARESYIKNEELEAKYHHILFKHPKEENQWLALPSEEVISQGEDFLLLLEPTDEYPILSPEGKVIDRRLGK</sequence>
<feature type="non-terminal residue" evidence="2">
    <location>
        <position position="245"/>
    </location>
</feature>
<gene>
    <name evidence="2" type="ORF">NK118_15385</name>
</gene>
<evidence type="ECO:0000313" key="3">
    <source>
        <dbReference type="Proteomes" id="UP001523565"/>
    </source>
</evidence>
<keyword evidence="3" id="KW-1185">Reference proteome</keyword>
<evidence type="ECO:0000313" key="2">
    <source>
        <dbReference type="EMBL" id="MCP1111626.1"/>
    </source>
</evidence>
<dbReference type="Proteomes" id="UP001523565">
    <property type="component" value="Unassembled WGS sequence"/>
</dbReference>
<accession>A0ABT1ELP8</accession>
<proteinExistence type="predicted"/>
<comment type="caution">
    <text evidence="2">The sequence shown here is derived from an EMBL/GenBank/DDBJ whole genome shotgun (WGS) entry which is preliminary data.</text>
</comment>
<keyword evidence="1" id="KW-0472">Membrane</keyword>
<feature type="transmembrane region" description="Helical" evidence="1">
    <location>
        <begin position="20"/>
        <end position="37"/>
    </location>
</feature>
<evidence type="ECO:0000256" key="1">
    <source>
        <dbReference type="SAM" id="Phobius"/>
    </source>
</evidence>
<organism evidence="2 3">
    <name type="scientific">Ohessyouella blattaphilus</name>
    <dbReference type="NCBI Taxonomy" id="2949333"/>
    <lineage>
        <taxon>Bacteria</taxon>
        <taxon>Bacillati</taxon>
        <taxon>Bacillota</taxon>
        <taxon>Clostridia</taxon>
        <taxon>Lachnospirales</taxon>
        <taxon>Lachnospiraceae</taxon>
        <taxon>Ohessyouella</taxon>
    </lineage>
</organism>
<keyword evidence="1" id="KW-1133">Transmembrane helix</keyword>